<dbReference type="EMBL" id="JAHQIW010006909">
    <property type="protein sequence ID" value="KAJ1371091.1"/>
    <property type="molecule type" value="Genomic_DNA"/>
</dbReference>
<comment type="caution">
    <text evidence="1">The sequence shown here is derived from an EMBL/GenBank/DDBJ whole genome shotgun (WGS) entry which is preliminary data.</text>
</comment>
<reference evidence="1" key="1">
    <citation type="submission" date="2021-06" db="EMBL/GenBank/DDBJ databases">
        <title>Parelaphostrongylus tenuis whole genome reference sequence.</title>
        <authorList>
            <person name="Garwood T.J."/>
            <person name="Larsen P.A."/>
            <person name="Fountain-Jones N.M."/>
            <person name="Garbe J.R."/>
            <person name="Macchietto M.G."/>
            <person name="Kania S.A."/>
            <person name="Gerhold R.W."/>
            <person name="Richards J.E."/>
            <person name="Wolf T.M."/>
        </authorList>
    </citation>
    <scope>NUCLEOTIDE SEQUENCE</scope>
    <source>
        <strain evidence="1">MNPRO001-30</strain>
        <tissue evidence="1">Meninges</tissue>
    </source>
</reference>
<dbReference type="Proteomes" id="UP001196413">
    <property type="component" value="Unassembled WGS sequence"/>
</dbReference>
<organism evidence="1 2">
    <name type="scientific">Parelaphostrongylus tenuis</name>
    <name type="common">Meningeal worm</name>
    <dbReference type="NCBI Taxonomy" id="148309"/>
    <lineage>
        <taxon>Eukaryota</taxon>
        <taxon>Metazoa</taxon>
        <taxon>Ecdysozoa</taxon>
        <taxon>Nematoda</taxon>
        <taxon>Chromadorea</taxon>
        <taxon>Rhabditida</taxon>
        <taxon>Rhabditina</taxon>
        <taxon>Rhabditomorpha</taxon>
        <taxon>Strongyloidea</taxon>
        <taxon>Metastrongylidae</taxon>
        <taxon>Parelaphostrongylus</taxon>
    </lineage>
</organism>
<accession>A0AAD5WIE7</accession>
<proteinExistence type="predicted"/>
<evidence type="ECO:0000313" key="2">
    <source>
        <dbReference type="Proteomes" id="UP001196413"/>
    </source>
</evidence>
<keyword evidence="2" id="KW-1185">Reference proteome</keyword>
<evidence type="ECO:0000313" key="1">
    <source>
        <dbReference type="EMBL" id="KAJ1371091.1"/>
    </source>
</evidence>
<protein>
    <submittedName>
        <fullName evidence="1">Uncharacterized protein</fullName>
    </submittedName>
</protein>
<sequence length="153" mass="16612">MAVHDVELCHKDKVIDVLELKGRSAGLPDAIISSILDQLMIRITYAPLECKAVSVNPTMRIATAMKAVQPHCIILGSTVSAICTDMNCELSTGMKIENIAANYTSVSGFLTTTNFVMANWSRQMWQGVVDRAVRMLALGPFKSNFATAFATVS</sequence>
<gene>
    <name evidence="1" type="ORF">KIN20_032966</name>
</gene>
<dbReference type="AlphaFoldDB" id="A0AAD5WIE7"/>
<name>A0AAD5WIE7_PARTN</name>